<organism evidence="2 3">
    <name type="scientific">Janibacter indicus</name>
    <dbReference type="NCBI Taxonomy" id="857417"/>
    <lineage>
        <taxon>Bacteria</taxon>
        <taxon>Bacillati</taxon>
        <taxon>Actinomycetota</taxon>
        <taxon>Actinomycetes</taxon>
        <taxon>Micrococcales</taxon>
        <taxon>Intrasporangiaceae</taxon>
        <taxon>Janibacter</taxon>
    </lineage>
</organism>
<reference evidence="2 3" key="1">
    <citation type="submission" date="2017-04" db="EMBL/GenBank/DDBJ databases">
        <authorList>
            <person name="Afonso C.L."/>
            <person name="Miller P.J."/>
            <person name="Scott M.A."/>
            <person name="Spackman E."/>
            <person name="Goraichik I."/>
            <person name="Dimitrov K.M."/>
            <person name="Suarez D.L."/>
            <person name="Swayne D.E."/>
        </authorList>
    </citation>
    <scope>NUCLEOTIDE SEQUENCE [LARGE SCALE GENOMIC DNA]</scope>
    <source>
        <strain evidence="2 3">CGMCC 1.12511</strain>
    </source>
</reference>
<dbReference type="Proteomes" id="UP000192634">
    <property type="component" value="Unassembled WGS sequence"/>
</dbReference>
<sequence length="74" mass="8774">MGKYVKRTARRRYDERHFSVRAVHRDPPDLHKLCEVLIRLTLQEVGQSRAQRRADESAETYREPARPDPVSEKD</sequence>
<name>A0A1W2DGY7_9MICO</name>
<dbReference type="EMBL" id="FWXN01000019">
    <property type="protein sequence ID" value="SMC96236.1"/>
    <property type="molecule type" value="Genomic_DNA"/>
</dbReference>
<dbReference type="OrthoDB" id="3730586at2"/>
<feature type="compositionally biased region" description="Basic and acidic residues" evidence="1">
    <location>
        <begin position="52"/>
        <end position="74"/>
    </location>
</feature>
<gene>
    <name evidence="2" type="ORF">SAMN06296429_1196</name>
</gene>
<proteinExistence type="predicted"/>
<evidence type="ECO:0000256" key="1">
    <source>
        <dbReference type="SAM" id="MobiDB-lite"/>
    </source>
</evidence>
<dbReference type="RefSeq" id="WP_084453169.1">
    <property type="nucleotide sequence ID" value="NZ_FWXN01000019.1"/>
</dbReference>
<accession>A0A1W2DGY7</accession>
<feature type="region of interest" description="Disordered" evidence="1">
    <location>
        <begin position="45"/>
        <end position="74"/>
    </location>
</feature>
<evidence type="ECO:0000313" key="3">
    <source>
        <dbReference type="Proteomes" id="UP000192634"/>
    </source>
</evidence>
<protein>
    <submittedName>
        <fullName evidence="2">Uncharacterized protein</fullName>
    </submittedName>
</protein>
<evidence type="ECO:0000313" key="2">
    <source>
        <dbReference type="EMBL" id="SMC96236.1"/>
    </source>
</evidence>
<dbReference type="AlphaFoldDB" id="A0A1W2DGY7"/>